<reference evidence="1" key="2">
    <citation type="journal article" date="2015" name="Data Brief">
        <title>Shoot transcriptome of the giant reed, Arundo donax.</title>
        <authorList>
            <person name="Barrero R.A."/>
            <person name="Guerrero F.D."/>
            <person name="Moolhuijzen P."/>
            <person name="Goolsby J.A."/>
            <person name="Tidwell J."/>
            <person name="Bellgard S.E."/>
            <person name="Bellgard M.I."/>
        </authorList>
    </citation>
    <scope>NUCLEOTIDE SEQUENCE</scope>
    <source>
        <tissue evidence="1">Shoot tissue taken approximately 20 cm above the soil surface</tissue>
    </source>
</reference>
<evidence type="ECO:0000313" key="1">
    <source>
        <dbReference type="EMBL" id="JAD36353.1"/>
    </source>
</evidence>
<accession>A0A0A8ZF94</accession>
<proteinExistence type="predicted"/>
<dbReference type="AlphaFoldDB" id="A0A0A8ZF94"/>
<organism evidence="1">
    <name type="scientific">Arundo donax</name>
    <name type="common">Giant reed</name>
    <name type="synonym">Donax arundinaceus</name>
    <dbReference type="NCBI Taxonomy" id="35708"/>
    <lineage>
        <taxon>Eukaryota</taxon>
        <taxon>Viridiplantae</taxon>
        <taxon>Streptophyta</taxon>
        <taxon>Embryophyta</taxon>
        <taxon>Tracheophyta</taxon>
        <taxon>Spermatophyta</taxon>
        <taxon>Magnoliopsida</taxon>
        <taxon>Liliopsida</taxon>
        <taxon>Poales</taxon>
        <taxon>Poaceae</taxon>
        <taxon>PACMAD clade</taxon>
        <taxon>Arundinoideae</taxon>
        <taxon>Arundineae</taxon>
        <taxon>Arundo</taxon>
    </lineage>
</organism>
<reference evidence="1" key="1">
    <citation type="submission" date="2014-09" db="EMBL/GenBank/DDBJ databases">
        <authorList>
            <person name="Magalhaes I.L.F."/>
            <person name="Oliveira U."/>
            <person name="Santos F.R."/>
            <person name="Vidigal T.H.D.A."/>
            <person name="Brescovit A.D."/>
            <person name="Santos A.J."/>
        </authorList>
    </citation>
    <scope>NUCLEOTIDE SEQUENCE</scope>
    <source>
        <tissue evidence="1">Shoot tissue taken approximately 20 cm above the soil surface</tissue>
    </source>
</reference>
<dbReference type="EMBL" id="GBRH01261542">
    <property type="protein sequence ID" value="JAD36353.1"/>
    <property type="molecule type" value="Transcribed_RNA"/>
</dbReference>
<protein>
    <submittedName>
        <fullName evidence="1">Uncharacterized protein</fullName>
    </submittedName>
</protein>
<name>A0A0A8ZF94_ARUDO</name>
<sequence length="51" mass="5544">MDGMEEFVTTHGRGAPAPALLRVGNRGRRRRLTIKVVGSEASRNNQIPASI</sequence>